<sequence>MKHLPALASAIALTAGPALAHGGAHLHPHGSESWLPVILAALTVGGAAALAYVRSRK</sequence>
<keyword evidence="2" id="KW-0732">Signal</keyword>
<keyword evidence="1" id="KW-1133">Transmembrane helix</keyword>
<dbReference type="InterPro" id="IPR018152">
    <property type="entry name" value="SOD_Cu/Zn_BS"/>
</dbReference>
<protein>
    <recommendedName>
        <fullName evidence="7">Peptidase M23</fullName>
    </recommendedName>
</protein>
<organism evidence="3 5">
    <name type="scientific">Phaeobacter gallaeciensis</name>
    <dbReference type="NCBI Taxonomy" id="60890"/>
    <lineage>
        <taxon>Bacteria</taxon>
        <taxon>Pseudomonadati</taxon>
        <taxon>Pseudomonadota</taxon>
        <taxon>Alphaproteobacteria</taxon>
        <taxon>Rhodobacterales</taxon>
        <taxon>Roseobacteraceae</taxon>
        <taxon>Phaeobacter</taxon>
    </lineage>
</organism>
<keyword evidence="1" id="KW-0812">Transmembrane</keyword>
<keyword evidence="5" id="KW-1185">Reference proteome</keyword>
<dbReference type="Proteomes" id="UP000092565">
    <property type="component" value="Chromosome"/>
</dbReference>
<dbReference type="Proteomes" id="UP001218364">
    <property type="component" value="Unassembled WGS sequence"/>
</dbReference>
<dbReference type="EMBL" id="CP015124">
    <property type="protein sequence ID" value="ANP37427.1"/>
    <property type="molecule type" value="Genomic_DNA"/>
</dbReference>
<evidence type="ECO:0000313" key="5">
    <source>
        <dbReference type="Proteomes" id="UP000092565"/>
    </source>
</evidence>
<evidence type="ECO:0000313" key="3">
    <source>
        <dbReference type="EMBL" id="ANP37427.1"/>
    </source>
</evidence>
<reference evidence="3 5" key="1">
    <citation type="submission" date="2016-04" db="EMBL/GenBank/DDBJ databases">
        <authorList>
            <person name="Evans L.H."/>
            <person name="Alamgir A."/>
            <person name="Owens N."/>
            <person name="Weber N.D."/>
            <person name="Virtaneva K."/>
            <person name="Barbian K."/>
            <person name="Babar A."/>
            <person name="Rosenke K."/>
        </authorList>
    </citation>
    <scope>NUCLEOTIDE SEQUENCE [LARGE SCALE GENOMIC DNA]</scope>
    <source>
        <strain evidence="3 5">JL2886</strain>
    </source>
</reference>
<evidence type="ECO:0000256" key="1">
    <source>
        <dbReference type="SAM" id="Phobius"/>
    </source>
</evidence>
<evidence type="ECO:0000256" key="2">
    <source>
        <dbReference type="SAM" id="SignalP"/>
    </source>
</evidence>
<dbReference type="RefSeq" id="WP_165832673.1">
    <property type="nucleotide sequence ID" value="NZ_CP015124.1"/>
</dbReference>
<feature type="signal peptide" evidence="2">
    <location>
        <begin position="1"/>
        <end position="20"/>
    </location>
</feature>
<dbReference type="EMBL" id="JARCJK010000004">
    <property type="protein sequence ID" value="MDE4166014.1"/>
    <property type="molecule type" value="Genomic_DNA"/>
</dbReference>
<evidence type="ECO:0008006" key="7">
    <source>
        <dbReference type="Google" id="ProtNLM"/>
    </source>
</evidence>
<keyword evidence="1" id="KW-0472">Membrane</keyword>
<feature type="transmembrane region" description="Helical" evidence="1">
    <location>
        <begin position="36"/>
        <end position="53"/>
    </location>
</feature>
<reference evidence="4 6" key="2">
    <citation type="submission" date="2023-02" db="EMBL/GenBank/DDBJ databases">
        <title>Population genomics of bacteria associated with diatom.</title>
        <authorList>
            <person name="Xie J."/>
            <person name="Wang H."/>
        </authorList>
    </citation>
    <scope>NUCLEOTIDE SEQUENCE [LARGE SCALE GENOMIC DNA]</scope>
    <source>
        <strain evidence="4 6">PT47_8</strain>
    </source>
</reference>
<dbReference type="AlphaFoldDB" id="A0A1B0ZTA1"/>
<dbReference type="PROSITE" id="PS00087">
    <property type="entry name" value="SOD_CU_ZN_1"/>
    <property type="match status" value="1"/>
</dbReference>
<evidence type="ECO:0000313" key="6">
    <source>
        <dbReference type="Proteomes" id="UP001218364"/>
    </source>
</evidence>
<feature type="chain" id="PRO_5044370035" description="Peptidase M23" evidence="2">
    <location>
        <begin position="21"/>
        <end position="57"/>
    </location>
</feature>
<name>A0A1B0ZTA1_9RHOB</name>
<gene>
    <name evidence="3" type="ORF">JL2886_02538</name>
    <name evidence="4" type="ORF">PXK24_09940</name>
</gene>
<evidence type="ECO:0000313" key="4">
    <source>
        <dbReference type="EMBL" id="MDE4166014.1"/>
    </source>
</evidence>
<proteinExistence type="predicted"/>
<accession>A0A1B0ZTA1</accession>